<dbReference type="Pfam" id="PF11927">
    <property type="entry name" value="HODM_asu-like"/>
    <property type="match status" value="1"/>
</dbReference>
<dbReference type="OrthoDB" id="497541at2759"/>
<dbReference type="STRING" id="104259.A0A0F7TEQ2"/>
<dbReference type="AlphaFoldDB" id="A0A0F7TEQ2"/>
<dbReference type="InterPro" id="IPR021848">
    <property type="entry name" value="HODM_asu-like"/>
</dbReference>
<dbReference type="Proteomes" id="UP000042958">
    <property type="component" value="Unassembled WGS sequence"/>
</dbReference>
<keyword evidence="2" id="KW-1185">Reference proteome</keyword>
<evidence type="ECO:0008006" key="3">
    <source>
        <dbReference type="Google" id="ProtNLM"/>
    </source>
</evidence>
<evidence type="ECO:0000313" key="1">
    <source>
        <dbReference type="EMBL" id="CEJ54397.1"/>
    </source>
</evidence>
<accession>A0A0F7TEQ2</accession>
<organism evidence="1 2">
    <name type="scientific">Penicillium brasilianum</name>
    <dbReference type="NCBI Taxonomy" id="104259"/>
    <lineage>
        <taxon>Eukaryota</taxon>
        <taxon>Fungi</taxon>
        <taxon>Dikarya</taxon>
        <taxon>Ascomycota</taxon>
        <taxon>Pezizomycotina</taxon>
        <taxon>Eurotiomycetes</taxon>
        <taxon>Eurotiomycetidae</taxon>
        <taxon>Eurotiales</taxon>
        <taxon>Aspergillaceae</taxon>
        <taxon>Penicillium</taxon>
    </lineage>
</organism>
<proteinExistence type="predicted"/>
<name>A0A0F7TEQ2_PENBI</name>
<dbReference type="EMBL" id="CDHK01000001">
    <property type="protein sequence ID" value="CEJ54397.1"/>
    <property type="molecule type" value="Genomic_DNA"/>
</dbReference>
<protein>
    <recommendedName>
        <fullName evidence="3">DUF3445 domain-containing protein</fullName>
    </recommendedName>
</protein>
<evidence type="ECO:0000313" key="2">
    <source>
        <dbReference type="Proteomes" id="UP000042958"/>
    </source>
</evidence>
<sequence>MGIRKLSWDNWIEMDSYFLRYYNMKASELKKDFNAHVKYVDNAMTRDACFELYEELVRYLTHRYPKSYRLEGDKVYNSLTKEKFAFPASTPNEALATSALLVQDDLVIMVENDDGHYHLDAAAVCLPGFWRLREKFRMSLDTLHLEAGVPHYAAKLQKSMNRFFQNLTPDKPVERNNFFIQLDDGLHWSHRMGDQAGTEVASWATANSHGLSIDEIHFRSERQTLRRLPRSKAVLFTVRTYFEPVTRIAEEPHIPGRLAEAIRNWDETVSFYKGKSHWDKILLPYLDEQDRLQKERGIVDQKEEGSFPY</sequence>
<gene>
    <name evidence="1" type="ORF">PMG11_00711</name>
</gene>
<reference evidence="2" key="1">
    <citation type="journal article" date="2015" name="Genome Announc.">
        <title>Draft genome sequence of the fungus Penicillium brasilianum MG11.</title>
        <authorList>
            <person name="Horn F."/>
            <person name="Linde J."/>
            <person name="Mattern D.J."/>
            <person name="Walther G."/>
            <person name="Guthke R."/>
            <person name="Brakhage A.A."/>
            <person name="Valiante V."/>
        </authorList>
    </citation>
    <scope>NUCLEOTIDE SEQUENCE [LARGE SCALE GENOMIC DNA]</scope>
    <source>
        <strain evidence="2">MG11</strain>
    </source>
</reference>